<dbReference type="InterPro" id="IPR000906">
    <property type="entry name" value="ZU5_dom"/>
</dbReference>
<sequence>MKRKILTVLLLGLSLYHCNGFLLPKDKQNQSSFLASFLGLFIGNPDTSRSVSAEVGPNGGTLQASDGSFSFEIPAGALAETKVITISRNVNPNGSIPTEYNSTSPVFKFEPEGLKFLKPAYLNINYDQGRLPEAGIEERSIGMYYVKDDSTLEKMKKVSVDYSSNTIKVEVVHFSFGVGLNIQIWLVSSGIITNPNPVSNIANKVIEELANYADYGYASVSEYYQANAGILGPFINQIVAVLGTDPITAAFPTADFDGDGAPNFEDPMVPSLGPVITVNSISAPNVSTLSGSILSTEIQWKSSKTGTYSIRKNAADCNSGTVLYSGNVTANVNQTSGSILASSLNLGTNALRICVTSSGVTGFGVASVNRDDTVPGVTIFPSGGNYGTVQSVVLNCSDVGGAGCSKVIYTTNGTTPSFGANCSVNAGSVYTTSIPTPNQTTTTFKVRTCDQAGNQSIVYSETYTVDTVVPTITINSVLPSTHLKSGQIATISWKSDKEGNYILKQGTSCAAGTPLVGTNVSGTVAANESVTSEIPVASLGAEGNKTVLVCVANLIGTNGSSSVSYIVDFASPVITSSVANGTYSAPQTLTITCDDVPSGCHEIIYTVNGSSPSFDSSGAILNGQLYTGSIITPNNTVLEYRFLAKDHAGNVSAELVRNFTIGELIPKFTSFEVPGAAISTTINETAKTITILVNKTNTPEYNVTYTVENASSVVLTNSLPSQIPFQQNDSIPVIWDYSRKLVKELTLMSPTGNSVNYKIFTIGFDVRIHTPPASNLSTKTSANIQINGWFSENVKFRIESIHGNVDLTQCVRMPYGEEIQYHICHNIPLFPNPNGYYLDFVVTDVAPYKSYKVQKATKLIGTKNGVGFENGEIPYCILHYPTSMNVQVGPTATESNWIYSRVYYPNVTNNLIDNTLITGEIGYGPQGTDPRTNESWLYFPMTFNPTTFIDNTNNSEYAGKFKFQPYTSVSTHSYVARFSIDGGLNYTYCDTNGNGSDYFTYGQIYPELQFSPTLLGTLNLTQ</sequence>
<accession>A0A2P2DF79</accession>
<evidence type="ECO:0000313" key="2">
    <source>
        <dbReference type="EMBL" id="GBF43304.1"/>
    </source>
</evidence>
<dbReference type="Gene3D" id="2.60.220.30">
    <property type="match status" value="1"/>
</dbReference>
<protein>
    <submittedName>
        <fullName evidence="2">Chitobiase/beta-hexosaminidase C-terminal domain protein</fullName>
    </submittedName>
</protein>
<dbReference type="PROSITE" id="PS51145">
    <property type="entry name" value="ZU5"/>
    <property type="match status" value="1"/>
</dbReference>
<organism evidence="2 3">
    <name type="scientific">Leptospira ellinghausenii</name>
    <dbReference type="NCBI Taxonomy" id="1917822"/>
    <lineage>
        <taxon>Bacteria</taxon>
        <taxon>Pseudomonadati</taxon>
        <taxon>Spirochaetota</taxon>
        <taxon>Spirochaetia</taxon>
        <taxon>Leptospirales</taxon>
        <taxon>Leptospiraceae</taxon>
        <taxon>Leptospira</taxon>
    </lineage>
</organism>
<proteinExistence type="predicted"/>
<dbReference type="RefSeq" id="WP_108960256.1">
    <property type="nucleotide sequence ID" value="NZ_BFAZ01000009.1"/>
</dbReference>
<feature type="domain" description="ZU5" evidence="1">
    <location>
        <begin position="49"/>
        <end position="183"/>
    </location>
</feature>
<dbReference type="InterPro" id="IPR059177">
    <property type="entry name" value="GH29D-like_dom"/>
</dbReference>
<gene>
    <name evidence="2" type="ORF">LPTSP2_26010</name>
</gene>
<keyword evidence="3" id="KW-1185">Reference proteome</keyword>
<comment type="caution">
    <text evidence="2">The sequence shown here is derived from an EMBL/GenBank/DDBJ whole genome shotgun (WGS) entry which is preliminary data.</text>
</comment>
<dbReference type="Pfam" id="PF13290">
    <property type="entry name" value="CHB_HEX_C_1"/>
    <property type="match status" value="2"/>
</dbReference>
<name>A0A2P2DF79_9LEPT</name>
<dbReference type="Proteomes" id="UP000245206">
    <property type="component" value="Unassembled WGS sequence"/>
</dbReference>
<dbReference type="AlphaFoldDB" id="A0A2P2DF79"/>
<dbReference type="OrthoDB" id="343463at2"/>
<reference evidence="3" key="1">
    <citation type="journal article" date="2019" name="Microbiol. Immunol.">
        <title>Molecular and phenotypic characterization of Leptospira johnsonii sp. nov., Leptospira ellinghausenii sp. nov. and Leptospira ryugenii sp. nov. isolated from soil and water in Japan.</title>
        <authorList>
            <person name="Masuzawa T."/>
            <person name="Saito M."/>
            <person name="Nakao R."/>
            <person name="Nikaido Y."/>
            <person name="Matsumoto M."/>
            <person name="Ogawa M."/>
            <person name="Yokoyama M."/>
            <person name="Hidaka Y."/>
            <person name="Tomita J."/>
            <person name="Sakakibara K."/>
            <person name="Suzuki K."/>
            <person name="Yasuda S."/>
            <person name="Sato H."/>
            <person name="Yamaguchi M."/>
            <person name="Yoshida S.I."/>
            <person name="Koizumi N."/>
            <person name="Kawamura Y."/>
        </authorList>
    </citation>
    <scope>NUCLEOTIDE SEQUENCE [LARGE SCALE GENOMIC DNA]</scope>
    <source>
        <strain evidence="3">E18</strain>
    </source>
</reference>
<evidence type="ECO:0000259" key="1">
    <source>
        <dbReference type="PROSITE" id="PS51145"/>
    </source>
</evidence>
<dbReference type="EMBL" id="BFAZ01000009">
    <property type="protein sequence ID" value="GBF43304.1"/>
    <property type="molecule type" value="Genomic_DNA"/>
</dbReference>
<dbReference type="Pfam" id="PF00791">
    <property type="entry name" value="ZU5"/>
    <property type="match status" value="1"/>
</dbReference>
<evidence type="ECO:0000313" key="3">
    <source>
        <dbReference type="Proteomes" id="UP000245206"/>
    </source>
</evidence>